<dbReference type="Gene3D" id="3.10.129.10">
    <property type="entry name" value="Hotdog Thioesterase"/>
    <property type="match status" value="1"/>
</dbReference>
<keyword evidence="5" id="KW-1185">Reference proteome</keyword>
<dbReference type="Pfam" id="PF22818">
    <property type="entry name" value="ApeI-like"/>
    <property type="match status" value="1"/>
</dbReference>
<dbReference type="InterPro" id="IPR029069">
    <property type="entry name" value="HotDog_dom_sf"/>
</dbReference>
<keyword evidence="2 4" id="KW-0456">Lyase</keyword>
<name>A0A7W9HGL5_9PSEU</name>
<feature type="domain" description="ApeI dehydratase-like" evidence="3">
    <location>
        <begin position="12"/>
        <end position="91"/>
    </location>
</feature>
<dbReference type="Proteomes" id="UP000552097">
    <property type="component" value="Unassembled WGS sequence"/>
</dbReference>
<protein>
    <submittedName>
        <fullName evidence="4">3-hydroxyacyl-[acyl-carrier-protein] dehydratase</fullName>
        <ecNumber evidence="4">4.2.1.59</ecNumber>
    </submittedName>
</protein>
<dbReference type="AlphaFoldDB" id="A0A7W9HGL5"/>
<dbReference type="RefSeq" id="WP_221483390.1">
    <property type="nucleotide sequence ID" value="NZ_JACHMO010000001.1"/>
</dbReference>
<dbReference type="GO" id="GO:0019171">
    <property type="term" value="F:(3R)-hydroxyacyl-[acyl-carrier-protein] dehydratase activity"/>
    <property type="evidence" value="ECO:0007669"/>
    <property type="project" value="UniProtKB-EC"/>
</dbReference>
<proteinExistence type="inferred from homology"/>
<sequence length="125" mass="13832">MTQLDRVESLVEGERATAVRHVPHTLQVFESHFPRFPVLPGVMIIEDLVEVANLVLGDGPWRLAGASRVRYRHFVRPGDVLRLDVDVTSRSAGTATCTATAKVDGRTVTTVRTLSLHRVETGEFL</sequence>
<dbReference type="SUPFAM" id="SSF54637">
    <property type="entry name" value="Thioesterase/thiol ester dehydrase-isomerase"/>
    <property type="match status" value="1"/>
</dbReference>
<comment type="similarity">
    <text evidence="1">Belongs to the thioester dehydratase family. FabZ subfamily.</text>
</comment>
<dbReference type="EMBL" id="JACHMO010000001">
    <property type="protein sequence ID" value="MBB5801840.1"/>
    <property type="molecule type" value="Genomic_DNA"/>
</dbReference>
<evidence type="ECO:0000313" key="5">
    <source>
        <dbReference type="Proteomes" id="UP000552097"/>
    </source>
</evidence>
<dbReference type="EC" id="4.2.1.59" evidence="4"/>
<organism evidence="4 5">
    <name type="scientific">Saccharothrix ecbatanensis</name>
    <dbReference type="NCBI Taxonomy" id="1105145"/>
    <lineage>
        <taxon>Bacteria</taxon>
        <taxon>Bacillati</taxon>
        <taxon>Actinomycetota</taxon>
        <taxon>Actinomycetes</taxon>
        <taxon>Pseudonocardiales</taxon>
        <taxon>Pseudonocardiaceae</taxon>
        <taxon>Saccharothrix</taxon>
    </lineage>
</organism>
<gene>
    <name evidence="4" type="ORF">F4560_001608</name>
</gene>
<dbReference type="PANTHER" id="PTHR30272">
    <property type="entry name" value="3-HYDROXYACYL-[ACYL-CARRIER-PROTEIN] DEHYDRATASE"/>
    <property type="match status" value="1"/>
</dbReference>
<accession>A0A7W9HGL5</accession>
<comment type="caution">
    <text evidence="4">The sequence shown here is derived from an EMBL/GenBank/DDBJ whole genome shotgun (WGS) entry which is preliminary data.</text>
</comment>
<evidence type="ECO:0000313" key="4">
    <source>
        <dbReference type="EMBL" id="MBB5801840.1"/>
    </source>
</evidence>
<dbReference type="InterPro" id="IPR013114">
    <property type="entry name" value="FabA_FabZ"/>
</dbReference>
<reference evidence="4 5" key="1">
    <citation type="submission" date="2020-08" db="EMBL/GenBank/DDBJ databases">
        <title>Sequencing the genomes of 1000 actinobacteria strains.</title>
        <authorList>
            <person name="Klenk H.-P."/>
        </authorList>
    </citation>
    <scope>NUCLEOTIDE SEQUENCE [LARGE SCALE GENOMIC DNA]</scope>
    <source>
        <strain evidence="4 5">DSM 45486</strain>
    </source>
</reference>
<evidence type="ECO:0000256" key="2">
    <source>
        <dbReference type="ARBA" id="ARBA00023239"/>
    </source>
</evidence>
<dbReference type="InterPro" id="IPR054545">
    <property type="entry name" value="ApeI-like"/>
</dbReference>
<evidence type="ECO:0000259" key="3">
    <source>
        <dbReference type="Pfam" id="PF22818"/>
    </source>
</evidence>
<dbReference type="PANTHER" id="PTHR30272:SF1">
    <property type="entry name" value="3-HYDROXYACYL-[ACYL-CARRIER-PROTEIN] DEHYDRATASE"/>
    <property type="match status" value="1"/>
</dbReference>
<evidence type="ECO:0000256" key="1">
    <source>
        <dbReference type="ARBA" id="ARBA00009174"/>
    </source>
</evidence>